<feature type="compositionally biased region" description="Basic and acidic residues" evidence="1">
    <location>
        <begin position="77"/>
        <end position="93"/>
    </location>
</feature>
<evidence type="ECO:0000313" key="2">
    <source>
        <dbReference type="EMBL" id="KZP07008.1"/>
    </source>
</evidence>
<dbReference type="AlphaFoldDB" id="A0A167XAI7"/>
<proteinExistence type="predicted"/>
<accession>A0A167XAI7</accession>
<protein>
    <submittedName>
        <fullName evidence="2">Uncharacterized protein</fullName>
    </submittedName>
</protein>
<evidence type="ECO:0000313" key="3">
    <source>
        <dbReference type="Proteomes" id="UP000076532"/>
    </source>
</evidence>
<reference evidence="2 3" key="1">
    <citation type="journal article" date="2016" name="Mol. Biol. Evol.">
        <title>Comparative Genomics of Early-Diverging Mushroom-Forming Fungi Provides Insights into the Origins of Lignocellulose Decay Capabilities.</title>
        <authorList>
            <person name="Nagy L.G."/>
            <person name="Riley R."/>
            <person name="Tritt A."/>
            <person name="Adam C."/>
            <person name="Daum C."/>
            <person name="Floudas D."/>
            <person name="Sun H."/>
            <person name="Yadav J.S."/>
            <person name="Pangilinan J."/>
            <person name="Larsson K.H."/>
            <person name="Matsuura K."/>
            <person name="Barry K."/>
            <person name="Labutti K."/>
            <person name="Kuo R."/>
            <person name="Ohm R.A."/>
            <person name="Bhattacharya S.S."/>
            <person name="Shirouzu T."/>
            <person name="Yoshinaga Y."/>
            <person name="Martin F.M."/>
            <person name="Grigoriev I.V."/>
            <person name="Hibbett D.S."/>
        </authorList>
    </citation>
    <scope>NUCLEOTIDE SEQUENCE [LARGE SCALE GENOMIC DNA]</scope>
    <source>
        <strain evidence="2 3">CBS 109695</strain>
    </source>
</reference>
<dbReference type="EMBL" id="KV417765">
    <property type="protein sequence ID" value="KZP07008.1"/>
    <property type="molecule type" value="Genomic_DNA"/>
</dbReference>
<sequence>MVDTATPTLEAENPTPNSRTLQQRTYYALNRAQINESNKARMRLKRAQPDGEVIEHTWADLNSLRTPTGSTPGHIYIPRDEGSNNDNDNHDNDNDSIDLPDLNPPGDLCEHLTWSHWPKWSAEQRLAAIRRWVMYAELKYHSPLDRWAQSFDADFQYGVPLDDGATRKWRRGQAMVIAGQNAAGYLGRVMEGELPADDETLRDIYVQALQLSAILHRAVGGLQHRLDFVQKSWYK</sequence>
<dbReference type="Proteomes" id="UP000076532">
    <property type="component" value="Unassembled WGS sequence"/>
</dbReference>
<keyword evidence="3" id="KW-1185">Reference proteome</keyword>
<name>A0A167XAI7_9AGAM</name>
<gene>
    <name evidence="2" type="ORF">FIBSPDRAFT_965988</name>
</gene>
<evidence type="ECO:0000256" key="1">
    <source>
        <dbReference type="SAM" id="MobiDB-lite"/>
    </source>
</evidence>
<feature type="region of interest" description="Disordered" evidence="1">
    <location>
        <begin position="1"/>
        <end position="21"/>
    </location>
</feature>
<feature type="region of interest" description="Disordered" evidence="1">
    <location>
        <begin position="64"/>
        <end position="102"/>
    </location>
</feature>
<organism evidence="2 3">
    <name type="scientific">Athelia psychrophila</name>
    <dbReference type="NCBI Taxonomy" id="1759441"/>
    <lineage>
        <taxon>Eukaryota</taxon>
        <taxon>Fungi</taxon>
        <taxon>Dikarya</taxon>
        <taxon>Basidiomycota</taxon>
        <taxon>Agaricomycotina</taxon>
        <taxon>Agaricomycetes</taxon>
        <taxon>Agaricomycetidae</taxon>
        <taxon>Atheliales</taxon>
        <taxon>Atheliaceae</taxon>
        <taxon>Athelia</taxon>
    </lineage>
</organism>